<dbReference type="InterPro" id="IPR051050">
    <property type="entry name" value="Lipid_II_flippase_MurJ/MviN"/>
</dbReference>
<keyword evidence="8 9" id="KW-0961">Cell wall biogenesis/degradation</keyword>
<feature type="transmembrane region" description="Helical" evidence="8">
    <location>
        <begin position="91"/>
        <end position="111"/>
    </location>
</feature>
<feature type="transmembrane region" description="Helical" evidence="8">
    <location>
        <begin position="52"/>
        <end position="70"/>
    </location>
</feature>
<feature type="transmembrane region" description="Helical" evidence="8">
    <location>
        <begin position="272"/>
        <end position="293"/>
    </location>
</feature>
<reference evidence="10 11" key="1">
    <citation type="journal article" date="2016" name="Genome Announc.">
        <title>Draft Genome Sequence of Criibacterium bergeronii gen. nov., sp. nov., Strain CCRI-22567T, Isolated from a Vaginal Sample from a Woman with Bacterial Vaginosis.</title>
        <authorList>
            <person name="Maheux A.F."/>
            <person name="Berube E."/>
            <person name="Boudreau D.K."/>
            <person name="Raymond F."/>
            <person name="Corbeil J."/>
            <person name="Roy P.H."/>
            <person name="Boissinot M."/>
            <person name="Omar R.F."/>
        </authorList>
    </citation>
    <scope>NUCLEOTIDE SEQUENCE [LARGE SCALE GENOMIC DNA]</scope>
    <source>
        <strain evidence="10 11">CCRI-22567</strain>
    </source>
</reference>
<dbReference type="EMBL" id="MBEW02000002">
    <property type="protein sequence ID" value="RDY22033.1"/>
    <property type="molecule type" value="Genomic_DNA"/>
</dbReference>
<evidence type="ECO:0000256" key="3">
    <source>
        <dbReference type="ARBA" id="ARBA00022692"/>
    </source>
</evidence>
<dbReference type="PRINTS" id="PR01806">
    <property type="entry name" value="VIRFACTRMVIN"/>
</dbReference>
<evidence type="ECO:0000313" key="10">
    <source>
        <dbReference type="EMBL" id="RDY22033.1"/>
    </source>
</evidence>
<sequence>MSESNNKAVKTVSYIFIITFLGKILALVRDIFLANQYGTSMYSNAFLTASRIPRVLFDAIFASAITSSFIPIFNKSMNKEGEQKAFEFSDVFISCISIFMTAIMILCFIFARQITSFFADGFDEQTLNLSIKLLYILLPTMICTGLAFSFTGILQSMDEFLIPASISVVFNLVIISYYFTLNRFFGIFGLAVFYLIGWIMQVLIQVPSLKRIGYKYNFKPQFDHPYFRETLFLMIPVMVSTWVQPFNIMINAKYASRLYFGAGVSAIEFANNLYTMLVGVIAISVMNFMFPKISMMVQKNEEQKFKDAVSDTSLSTLFLVIPLMFGVMSLSASLISLIYGGNKFDSNSVNITSTALYYFSLGMPGYCLQAIFSKVYFAKENGKVPMIAAIVAIAVNYVLCIILVEPFAIGGVALASSISVTVNALILLMFMQRDSIKLLDKDFLSEIIKMVLASAVMYIMIKLVGLIFGISSSSRLMMLVKIGIQFVVGVITYFIIVFILKTKQTKFIKDLLNSKLNKNRGSK</sequence>
<dbReference type="GO" id="GO:0015648">
    <property type="term" value="F:lipid-linked peptidoglycan transporter activity"/>
    <property type="evidence" value="ECO:0007669"/>
    <property type="project" value="UniProtKB-UniRule"/>
</dbReference>
<keyword evidence="4 8" id="KW-0133">Cell shape</keyword>
<dbReference type="PANTHER" id="PTHR47019:SF1">
    <property type="entry name" value="LIPID II FLIPPASE MURJ"/>
    <property type="match status" value="1"/>
</dbReference>
<evidence type="ECO:0000256" key="6">
    <source>
        <dbReference type="ARBA" id="ARBA00022989"/>
    </source>
</evidence>
<dbReference type="STRING" id="1871336.BBG48_08505"/>
<feature type="transmembrane region" description="Helical" evidence="8">
    <location>
        <begin position="482"/>
        <end position="500"/>
    </location>
</feature>
<dbReference type="PANTHER" id="PTHR47019">
    <property type="entry name" value="LIPID II FLIPPASE MURJ"/>
    <property type="match status" value="1"/>
</dbReference>
<dbReference type="Proteomes" id="UP000093352">
    <property type="component" value="Unassembled WGS sequence"/>
</dbReference>
<feature type="transmembrane region" description="Helical" evidence="8">
    <location>
        <begin position="384"/>
        <end position="404"/>
    </location>
</feature>
<gene>
    <name evidence="10" type="primary">mviN</name>
    <name evidence="8" type="synonym">murJ</name>
    <name evidence="10" type="ORF">BBG48_001435</name>
</gene>
<keyword evidence="5 8" id="KW-0573">Peptidoglycan synthesis</keyword>
<dbReference type="InterPro" id="IPR004268">
    <property type="entry name" value="MurJ"/>
</dbReference>
<feature type="transmembrane region" description="Helical" evidence="8">
    <location>
        <begin position="410"/>
        <end position="430"/>
    </location>
</feature>
<keyword evidence="3 8" id="KW-0812">Transmembrane</keyword>
<accession>A0A371ING4</accession>
<feature type="transmembrane region" description="Helical" evidence="8">
    <location>
        <begin position="185"/>
        <end position="209"/>
    </location>
</feature>
<keyword evidence="8 9" id="KW-0813">Transport</keyword>
<organism evidence="10 11">
    <name type="scientific">Criibacterium bergeronii</name>
    <dbReference type="NCBI Taxonomy" id="1871336"/>
    <lineage>
        <taxon>Bacteria</taxon>
        <taxon>Bacillati</taxon>
        <taxon>Bacillota</taxon>
        <taxon>Clostridia</taxon>
        <taxon>Peptostreptococcales</taxon>
        <taxon>Filifactoraceae</taxon>
        <taxon>Criibacterium</taxon>
    </lineage>
</organism>
<dbReference type="UniPathway" id="UPA00219"/>
<dbReference type="RefSeq" id="WP_068912186.1">
    <property type="nucleotide sequence ID" value="NZ_MBEW02000002.1"/>
</dbReference>
<dbReference type="Pfam" id="PF03023">
    <property type="entry name" value="MurJ"/>
    <property type="match status" value="1"/>
</dbReference>
<evidence type="ECO:0000256" key="1">
    <source>
        <dbReference type="ARBA" id="ARBA00004651"/>
    </source>
</evidence>
<keyword evidence="2 8" id="KW-1003">Cell membrane</keyword>
<feature type="transmembrane region" description="Helical" evidence="8">
    <location>
        <begin position="314"/>
        <end position="339"/>
    </location>
</feature>
<comment type="function">
    <text evidence="8 9">Involved in peptidoglycan biosynthesis. Transports lipid-linked peptidoglycan precursors from the inner to the outer leaflet of the cytoplasmic membrane.</text>
</comment>
<dbReference type="NCBIfam" id="TIGR01695">
    <property type="entry name" value="murJ_mviN"/>
    <property type="match status" value="1"/>
</dbReference>
<protein>
    <recommendedName>
        <fullName evidence="8">Probable lipid II flippase MurJ</fullName>
    </recommendedName>
</protein>
<evidence type="ECO:0000313" key="11">
    <source>
        <dbReference type="Proteomes" id="UP000093352"/>
    </source>
</evidence>
<dbReference type="GO" id="GO:0071555">
    <property type="term" value="P:cell wall organization"/>
    <property type="evidence" value="ECO:0007669"/>
    <property type="project" value="UniProtKB-UniRule"/>
</dbReference>
<feature type="transmembrane region" description="Helical" evidence="8">
    <location>
        <begin position="451"/>
        <end position="470"/>
    </location>
</feature>
<dbReference type="HAMAP" id="MF_02078">
    <property type="entry name" value="MurJ_MviN"/>
    <property type="match status" value="1"/>
</dbReference>
<keyword evidence="7 8" id="KW-0472">Membrane</keyword>
<dbReference type="CDD" id="cd13123">
    <property type="entry name" value="MATE_MurJ_like"/>
    <property type="match status" value="1"/>
</dbReference>
<name>A0A371ING4_9FIRM</name>
<feature type="transmembrane region" description="Helical" evidence="8">
    <location>
        <begin position="160"/>
        <end position="179"/>
    </location>
</feature>
<evidence type="ECO:0000256" key="8">
    <source>
        <dbReference type="HAMAP-Rule" id="MF_02078"/>
    </source>
</evidence>
<feature type="transmembrane region" description="Helical" evidence="8">
    <location>
        <begin position="12"/>
        <end position="32"/>
    </location>
</feature>
<keyword evidence="11" id="KW-1185">Reference proteome</keyword>
<feature type="transmembrane region" description="Helical" evidence="8">
    <location>
        <begin position="131"/>
        <end position="153"/>
    </location>
</feature>
<comment type="pathway">
    <text evidence="8">Cell wall biogenesis; peptidoglycan biosynthesis.</text>
</comment>
<feature type="transmembrane region" description="Helical" evidence="8">
    <location>
        <begin position="351"/>
        <end position="372"/>
    </location>
</feature>
<feature type="transmembrane region" description="Helical" evidence="8">
    <location>
        <begin position="230"/>
        <end position="252"/>
    </location>
</feature>
<evidence type="ECO:0000256" key="5">
    <source>
        <dbReference type="ARBA" id="ARBA00022984"/>
    </source>
</evidence>
<dbReference type="GO" id="GO:0009252">
    <property type="term" value="P:peptidoglycan biosynthetic process"/>
    <property type="evidence" value="ECO:0007669"/>
    <property type="project" value="UniProtKB-UniRule"/>
</dbReference>
<comment type="caution">
    <text evidence="10">The sequence shown here is derived from an EMBL/GenBank/DDBJ whole genome shotgun (WGS) entry which is preliminary data.</text>
</comment>
<dbReference type="GO" id="GO:0005886">
    <property type="term" value="C:plasma membrane"/>
    <property type="evidence" value="ECO:0007669"/>
    <property type="project" value="UniProtKB-SubCell"/>
</dbReference>
<dbReference type="GO" id="GO:0008360">
    <property type="term" value="P:regulation of cell shape"/>
    <property type="evidence" value="ECO:0007669"/>
    <property type="project" value="UniProtKB-UniRule"/>
</dbReference>
<dbReference type="PIRSF" id="PIRSF002869">
    <property type="entry name" value="MviN"/>
    <property type="match status" value="1"/>
</dbReference>
<comment type="subcellular location">
    <subcellularLocation>
        <location evidence="1 8">Cell membrane</location>
        <topology evidence="1 8">Multi-pass membrane protein</topology>
    </subcellularLocation>
</comment>
<proteinExistence type="inferred from homology"/>
<evidence type="ECO:0000256" key="9">
    <source>
        <dbReference type="PIRNR" id="PIRNR002869"/>
    </source>
</evidence>
<dbReference type="AlphaFoldDB" id="A0A371ING4"/>
<evidence type="ECO:0000256" key="2">
    <source>
        <dbReference type="ARBA" id="ARBA00022475"/>
    </source>
</evidence>
<keyword evidence="6 8" id="KW-1133">Transmembrane helix</keyword>
<dbReference type="GO" id="GO:0034204">
    <property type="term" value="P:lipid translocation"/>
    <property type="evidence" value="ECO:0007669"/>
    <property type="project" value="TreeGrafter"/>
</dbReference>
<comment type="similarity">
    <text evidence="8 9">Belongs to the MurJ/MviN family.</text>
</comment>
<evidence type="ECO:0000256" key="4">
    <source>
        <dbReference type="ARBA" id="ARBA00022960"/>
    </source>
</evidence>
<evidence type="ECO:0000256" key="7">
    <source>
        <dbReference type="ARBA" id="ARBA00023136"/>
    </source>
</evidence>